<evidence type="ECO:0000313" key="3">
    <source>
        <dbReference type="EMBL" id="KAK5540186.1"/>
    </source>
</evidence>
<reference evidence="3 4" key="1">
    <citation type="submission" date="2023-06" db="EMBL/GenBank/DDBJ databases">
        <title>Black Yeasts Isolated from many extreme environments.</title>
        <authorList>
            <person name="Coleine C."/>
            <person name="Stajich J.E."/>
            <person name="Selbmann L."/>
        </authorList>
    </citation>
    <scope>NUCLEOTIDE SEQUENCE [LARGE SCALE GENOMIC DNA]</scope>
    <source>
        <strain evidence="3 4">CCFEE 5887</strain>
    </source>
</reference>
<dbReference type="EMBL" id="JAXLQG010000005">
    <property type="protein sequence ID" value="KAK5540186.1"/>
    <property type="molecule type" value="Genomic_DNA"/>
</dbReference>
<comment type="caution">
    <text evidence="3">The sequence shown here is derived from an EMBL/GenBank/DDBJ whole genome shotgun (WGS) entry which is preliminary data.</text>
</comment>
<proteinExistence type="predicted"/>
<gene>
    <name evidence="3" type="ORF">LTR25_003891</name>
</gene>
<dbReference type="Proteomes" id="UP001345827">
    <property type="component" value="Unassembled WGS sequence"/>
</dbReference>
<feature type="region of interest" description="Disordered" evidence="1">
    <location>
        <begin position="98"/>
        <end position="142"/>
    </location>
</feature>
<dbReference type="AlphaFoldDB" id="A0AAV9QDB9"/>
<organism evidence="3 4">
    <name type="scientific">Vermiconidia calcicola</name>
    <dbReference type="NCBI Taxonomy" id="1690605"/>
    <lineage>
        <taxon>Eukaryota</taxon>
        <taxon>Fungi</taxon>
        <taxon>Dikarya</taxon>
        <taxon>Ascomycota</taxon>
        <taxon>Pezizomycotina</taxon>
        <taxon>Dothideomycetes</taxon>
        <taxon>Dothideomycetidae</taxon>
        <taxon>Mycosphaerellales</taxon>
        <taxon>Extremaceae</taxon>
        <taxon>Vermiconidia</taxon>
    </lineage>
</organism>
<name>A0AAV9QDB9_9PEZI</name>
<keyword evidence="2" id="KW-0732">Signal</keyword>
<feature type="region of interest" description="Disordered" evidence="1">
    <location>
        <begin position="25"/>
        <end position="80"/>
    </location>
</feature>
<accession>A0AAV9QDB9</accession>
<feature type="signal peptide" evidence="2">
    <location>
        <begin position="1"/>
        <end position="20"/>
    </location>
</feature>
<feature type="compositionally biased region" description="Basic and acidic residues" evidence="1">
    <location>
        <begin position="98"/>
        <end position="107"/>
    </location>
</feature>
<keyword evidence="4" id="KW-1185">Reference proteome</keyword>
<feature type="chain" id="PRO_5043373208" evidence="2">
    <location>
        <begin position="21"/>
        <end position="277"/>
    </location>
</feature>
<protein>
    <submittedName>
        <fullName evidence="3">Uncharacterized protein</fullName>
    </submittedName>
</protein>
<sequence length="277" mass="30345">MVAIKTSILLWASLATLTTAFPGQAQPSLRPGQGSHEVGPSNVMKAGGEHGGSGAVEHTGQGHEEHPHGAQGQDHGIHARDENGMSKHIDAEGLREEGVGHDEHGKGEGFGGHHPRDVHHDDHEAQGDHHAKGSNHTEYPAGMRFRLGSHPRAVDHDEHEAYEHDDDMPDPRFPHIYARGTQLGVYECAHQNWVLPCKWTPLKDGQCYDRLYTNMGSMGPDKGLTCTIYEQPHCNDKGWNTAKGFKWPGLKNYQTAQILADAGMQWGGVLSIICKHT</sequence>
<evidence type="ECO:0000256" key="1">
    <source>
        <dbReference type="SAM" id="MobiDB-lite"/>
    </source>
</evidence>
<feature type="compositionally biased region" description="Basic and acidic residues" evidence="1">
    <location>
        <begin position="114"/>
        <end position="131"/>
    </location>
</feature>
<evidence type="ECO:0000313" key="4">
    <source>
        <dbReference type="Proteomes" id="UP001345827"/>
    </source>
</evidence>
<evidence type="ECO:0000256" key="2">
    <source>
        <dbReference type="SAM" id="SignalP"/>
    </source>
</evidence>